<dbReference type="PROSITE" id="PS50859">
    <property type="entry name" value="LONGIN"/>
    <property type="match status" value="1"/>
</dbReference>
<dbReference type="SUPFAM" id="SSF48371">
    <property type="entry name" value="ARM repeat"/>
    <property type="match status" value="1"/>
</dbReference>
<dbReference type="GO" id="GO:0030659">
    <property type="term" value="C:cytoplasmic vesicle membrane"/>
    <property type="evidence" value="ECO:0007669"/>
    <property type="project" value="UniProtKB-SubCell"/>
</dbReference>
<evidence type="ECO:0000313" key="14">
    <source>
        <dbReference type="EMBL" id="CAF2881644.1"/>
    </source>
</evidence>
<gene>
    <name evidence="14" type="ORF">LSAA_7585</name>
</gene>
<organism evidence="14 15">
    <name type="scientific">Lepeophtheirus salmonis</name>
    <name type="common">Salmon louse</name>
    <name type="synonym">Caligus salmonis</name>
    <dbReference type="NCBI Taxonomy" id="72036"/>
    <lineage>
        <taxon>Eukaryota</taxon>
        <taxon>Metazoa</taxon>
        <taxon>Ecdysozoa</taxon>
        <taxon>Arthropoda</taxon>
        <taxon>Crustacea</taxon>
        <taxon>Multicrustacea</taxon>
        <taxon>Hexanauplia</taxon>
        <taxon>Copepoda</taxon>
        <taxon>Siphonostomatoida</taxon>
        <taxon>Caligidae</taxon>
        <taxon>Lepeophtheirus</taxon>
    </lineage>
</organism>
<protein>
    <submittedName>
        <fullName evidence="14">YKT6</fullName>
    </submittedName>
</protein>
<evidence type="ECO:0000256" key="5">
    <source>
        <dbReference type="ARBA" id="ARBA00022475"/>
    </source>
</evidence>
<dbReference type="SUPFAM" id="SSF58038">
    <property type="entry name" value="SNARE fusion complex"/>
    <property type="match status" value="1"/>
</dbReference>
<keyword evidence="7" id="KW-0472">Membrane</keyword>
<evidence type="ECO:0000256" key="11">
    <source>
        <dbReference type="ARBA" id="ARBA00025256"/>
    </source>
</evidence>
<dbReference type="PANTHER" id="PTHR45806:SF1">
    <property type="entry name" value="SYNAPTOBREVIN HOMOLOG YKT6"/>
    <property type="match status" value="1"/>
</dbReference>
<comment type="function">
    <text evidence="11">Vesicular soluble NSF attachment protein receptor (v-SNARE) mediating vesicle docking and fusion to a specific acceptor cellular compartment. Functions in endoplasmic reticulum to Golgi transport; as part of a SNARE complex composed of GOSR1, GOSR2 and STX5. Functions in early/recycling endosome to TGN transport; as part of a SNARE complex composed of BET1L, GOSR1 and STX5. Has a S-palmitoyl transferase activity.</text>
</comment>
<dbReference type="Pfam" id="PF13774">
    <property type="entry name" value="Longin"/>
    <property type="match status" value="1"/>
</dbReference>
<feature type="region of interest" description="Disordered" evidence="13">
    <location>
        <begin position="1"/>
        <end position="25"/>
    </location>
</feature>
<dbReference type="AlphaFoldDB" id="A0A7R8CP02"/>
<dbReference type="Pfam" id="PF00957">
    <property type="entry name" value="Synaptobrevin"/>
    <property type="match status" value="1"/>
</dbReference>
<evidence type="ECO:0000256" key="7">
    <source>
        <dbReference type="ARBA" id="ARBA00023136"/>
    </source>
</evidence>
<dbReference type="InterPro" id="IPR042855">
    <property type="entry name" value="V_SNARE_CC"/>
</dbReference>
<dbReference type="PROSITE" id="PS50892">
    <property type="entry name" value="V_SNARE"/>
    <property type="match status" value="1"/>
</dbReference>
<dbReference type="InterPro" id="IPR011012">
    <property type="entry name" value="Longin-like_dom_sf"/>
</dbReference>
<dbReference type="SUPFAM" id="SSF64356">
    <property type="entry name" value="SNARE-like"/>
    <property type="match status" value="1"/>
</dbReference>
<keyword evidence="9" id="KW-0449">Lipoprotein</keyword>
<evidence type="ECO:0000256" key="3">
    <source>
        <dbReference type="ARBA" id="ARBA00004444"/>
    </source>
</evidence>
<keyword evidence="8" id="KW-0564">Palmitate</keyword>
<evidence type="ECO:0000256" key="2">
    <source>
        <dbReference type="ARBA" id="ARBA00004342"/>
    </source>
</evidence>
<dbReference type="CDD" id="cd14824">
    <property type="entry name" value="Longin"/>
    <property type="match status" value="1"/>
</dbReference>
<dbReference type="EMBL" id="HG994582">
    <property type="protein sequence ID" value="CAF2881644.1"/>
    <property type="molecule type" value="Genomic_DNA"/>
</dbReference>
<dbReference type="PROSITE" id="PS00417">
    <property type="entry name" value="SYNAPTOBREVIN"/>
    <property type="match status" value="1"/>
</dbReference>
<dbReference type="SMART" id="SM01270">
    <property type="entry name" value="Longin"/>
    <property type="match status" value="1"/>
</dbReference>
<keyword evidence="10" id="KW-0636">Prenylation</keyword>
<keyword evidence="5" id="KW-1003">Cell membrane</keyword>
<dbReference type="GO" id="GO:0000139">
    <property type="term" value="C:Golgi membrane"/>
    <property type="evidence" value="ECO:0007669"/>
    <property type="project" value="UniProtKB-SubCell"/>
</dbReference>
<proteinExistence type="inferred from homology"/>
<sequence>MSVNGNGHRLTATLQRRPQDLTSKEWRDAISSAKAENVESAANSMDSIPNSPSLSPILISFLSSGSRRLREASSVALAHIGLSGGGEVLQKQCVLEQLLRQIRKDVDEEEKGAYFYAIYHLLGVIPPSQPLLLELTTYSYALSSYGSVIDELTPIIPSVFEVLLYEIFQKSDPRPLVKIVTPLVRLLGNLCASGDTPSLSVLQEPDLPAVLTTLLSTNYLHLNSSHLLQKILAERTSNNSRQSVKEAEYMCHVFVREDGLTAVCLSDYEYPTRVAHTLLTKILEDFSAQVPRSEWSGRKEVSGFNGPLDVHLKKFQVPEQADSMSRLQNELDETKIILHGTIESVLDRGEKLDDLIQKSEGLSMHSKAFYKSARKTNSCCSSWG</sequence>
<keyword evidence="15" id="KW-1185">Reference proteome</keyword>
<evidence type="ECO:0000256" key="12">
    <source>
        <dbReference type="ARBA" id="ARBA00025701"/>
    </source>
</evidence>
<dbReference type="InterPro" id="IPR016024">
    <property type="entry name" value="ARM-type_fold"/>
</dbReference>
<dbReference type="Gene3D" id="3.30.450.50">
    <property type="entry name" value="Longin domain"/>
    <property type="match status" value="1"/>
</dbReference>
<reference evidence="14" key="1">
    <citation type="submission" date="2021-02" db="EMBL/GenBank/DDBJ databases">
        <authorList>
            <person name="Bekaert M."/>
        </authorList>
    </citation>
    <scope>NUCLEOTIDE SEQUENCE</scope>
    <source>
        <strain evidence="14">IoA-00</strain>
    </source>
</reference>
<evidence type="ECO:0000256" key="6">
    <source>
        <dbReference type="ARBA" id="ARBA00022481"/>
    </source>
</evidence>
<dbReference type="OrthoDB" id="27923at2759"/>
<dbReference type="Gene3D" id="1.20.5.110">
    <property type="match status" value="1"/>
</dbReference>
<keyword evidence="6" id="KW-0488">Methylation</keyword>
<evidence type="ECO:0000256" key="1">
    <source>
        <dbReference type="ARBA" id="ARBA00004198"/>
    </source>
</evidence>
<dbReference type="PANTHER" id="PTHR45806">
    <property type="entry name" value="SYNAPTOBREVIN HOMOLOG YKT6"/>
    <property type="match status" value="1"/>
</dbReference>
<comment type="subcellular location">
    <subcellularLocation>
        <location evidence="2">Cell membrane</location>
        <topology evidence="2">Lipid-anchor</topology>
        <orientation evidence="2">Cytoplasmic side</orientation>
    </subcellularLocation>
    <subcellularLocation>
        <location evidence="12">Cytoplasmic vesicle membrane</location>
        <topology evidence="12">Lipid-anchor</topology>
        <orientation evidence="12">Cytoplasmic side</orientation>
    </subcellularLocation>
    <subcellularLocation>
        <location evidence="3">Golgi apparatus membrane</location>
        <topology evidence="3">Lipid-anchor</topology>
        <orientation evidence="3">Cytoplasmic side</orientation>
    </subcellularLocation>
    <subcellularLocation>
        <location evidence="1">Golgi apparatus</location>
        <location evidence="1">trans-Golgi network membrane</location>
    </subcellularLocation>
</comment>
<evidence type="ECO:0000256" key="13">
    <source>
        <dbReference type="SAM" id="MobiDB-lite"/>
    </source>
</evidence>
<dbReference type="GO" id="GO:0006888">
    <property type="term" value="P:endoplasmic reticulum to Golgi vesicle-mediated transport"/>
    <property type="evidence" value="ECO:0007669"/>
    <property type="project" value="TreeGrafter"/>
</dbReference>
<dbReference type="CDD" id="cd15867">
    <property type="entry name" value="R-SNARE_YKT6"/>
    <property type="match status" value="1"/>
</dbReference>
<evidence type="ECO:0000256" key="9">
    <source>
        <dbReference type="ARBA" id="ARBA00023288"/>
    </source>
</evidence>
<dbReference type="InterPro" id="IPR045848">
    <property type="entry name" value="R-SNARE_YKT6"/>
</dbReference>
<name>A0A7R8CP02_LEPSM</name>
<evidence type="ECO:0000256" key="8">
    <source>
        <dbReference type="ARBA" id="ARBA00023139"/>
    </source>
</evidence>
<evidence type="ECO:0000256" key="10">
    <source>
        <dbReference type="ARBA" id="ARBA00023289"/>
    </source>
</evidence>
<dbReference type="InterPro" id="IPR010908">
    <property type="entry name" value="Longin_dom"/>
</dbReference>
<dbReference type="GO" id="GO:0005886">
    <property type="term" value="C:plasma membrane"/>
    <property type="evidence" value="ECO:0007669"/>
    <property type="project" value="UniProtKB-SubCell"/>
</dbReference>
<evidence type="ECO:0000313" key="15">
    <source>
        <dbReference type="Proteomes" id="UP000675881"/>
    </source>
</evidence>
<dbReference type="GO" id="GO:0005484">
    <property type="term" value="F:SNAP receptor activity"/>
    <property type="evidence" value="ECO:0007669"/>
    <property type="project" value="TreeGrafter"/>
</dbReference>
<dbReference type="Proteomes" id="UP000675881">
    <property type="component" value="Chromosome 3"/>
</dbReference>
<dbReference type="InterPro" id="IPR001388">
    <property type="entry name" value="Synaptobrevin-like"/>
</dbReference>
<comment type="similarity">
    <text evidence="4">Belongs to the synaptobrevin family.</text>
</comment>
<accession>A0A7R8CP02</accession>
<evidence type="ECO:0000256" key="4">
    <source>
        <dbReference type="ARBA" id="ARBA00008025"/>
    </source>
</evidence>